<accession>A0AAW1PNT2</accession>
<dbReference type="InterPro" id="IPR006895">
    <property type="entry name" value="Znf_Sec23_Sec24"/>
</dbReference>
<gene>
    <name evidence="9" type="ORF">WJX73_000552</name>
</gene>
<sequence length="1015" mass="107794">MQRPGGDPPPGGFRPPQQFGRPPPPAAGSNAGPGPGTSAIGTSISKRGPQSAIKPPSTPWGTVQSSPTSPATPPIVPFIWGPSTRGAPPMSNGGPMGGSAANGRPPFGQVQQQQGQMGRPQTPQSPQLPSISISSAPLSPPQRTSSTGSTGFAPPQAPSFMRPPGGGPQPSNLYPGGHATPSGGLQPPQFAPPGGPSVGSMSQQGGGMQAPNQPQIPHRRSTSRVDERQVPRPMSRGPDGQEIEVFETHRGGKSNPPPSSTSKFFVRDTGNASPRVMRCTMNMIPSAGDIQKSAAIPLALVVAPLAHAQPGDDVVQVVDFGESGPLRCAKCGAYINPHMTWLQAGTIFKCNFCHHNNTTPPHYVENTGPDGRRRDASERPELSKGSVEFRATLPHFMVRPPMPPTHLFLVDVSHTAIATGATAAVCAAIAECLDGLQGGDRACVGVVTFDSTIHFYPVRRGGSQTPSMLVVPDVGDPYTPPPNSVTAPLFQCRPLVERLLQQIPGMFAGTQILDSCGGAAIQACIQALKEGVGGKLHVFMTTLPKAGIHALQMREGNVAAEGKDAKVMLPASKDYSALATQAADAQVSVDLYIMSATFVDLPTLASLCHSTAGQLRHYHPYSPAVHDDQLANDLRWCVCRPQGWEAICRLRCSEGLEVDRYLGGYYQRTTTDLEFPFLSCDHAIAIKLRYTSRLKEDSEVFLQFAVLYSTPEGLRQIRVHTLALPVSNIMGAIFRGADLDAFLGFTTHLLVSQAPGKTSKMCTDAATKACVDMLLSYRKNCAVSSRAGQLILPEPLQLLPLYTLALLKSPAFRPAVRPDMRAFWLSSLSSAPPKTTIALLWPRLIPLHPTIARALSTLPNSANGQQPLSNGGSEAASLVEVPAAVSSLSARVLDQKGVYLLENGVTGVLHFGPEAPPEIIHALLGIPTVPKMEGPQAHLPMPLPLLDNPGSKAVHDIIDLVQRERSSWLALSVARPLSPDLADFHAALVEDRSGAGQSYMEYLCSVHQQVQMQVP</sequence>
<dbReference type="GO" id="GO:0090110">
    <property type="term" value="P:COPII-coated vesicle cargo loading"/>
    <property type="evidence" value="ECO:0007669"/>
    <property type="project" value="TreeGrafter"/>
</dbReference>
<feature type="domain" description="Sec23/Sec24 beta-sandwich" evidence="8">
    <location>
        <begin position="643"/>
        <end position="727"/>
    </location>
</feature>
<dbReference type="SUPFAM" id="SSF53300">
    <property type="entry name" value="vWA-like"/>
    <property type="match status" value="1"/>
</dbReference>
<dbReference type="GO" id="GO:0006886">
    <property type="term" value="P:intracellular protein transport"/>
    <property type="evidence" value="ECO:0007669"/>
    <property type="project" value="InterPro"/>
</dbReference>
<comment type="similarity">
    <text evidence="1">Belongs to the SEC23/SEC24 family. SEC24 subfamily.</text>
</comment>
<feature type="compositionally biased region" description="Pro residues" evidence="4">
    <location>
        <begin position="1"/>
        <end position="13"/>
    </location>
</feature>
<dbReference type="InterPro" id="IPR050550">
    <property type="entry name" value="SEC23_SEC24_subfamily"/>
</dbReference>
<dbReference type="Gene3D" id="2.30.30.380">
    <property type="entry name" value="Zn-finger domain of Sec23/24"/>
    <property type="match status" value="1"/>
</dbReference>
<dbReference type="Pfam" id="PF04811">
    <property type="entry name" value="Sec23_trunk"/>
    <property type="match status" value="1"/>
</dbReference>
<evidence type="ECO:0000256" key="2">
    <source>
        <dbReference type="ARBA" id="ARBA00022448"/>
    </source>
</evidence>
<dbReference type="Pfam" id="PF08033">
    <property type="entry name" value="Sec23_BS"/>
    <property type="match status" value="1"/>
</dbReference>
<evidence type="ECO:0000259" key="7">
    <source>
        <dbReference type="Pfam" id="PF04815"/>
    </source>
</evidence>
<dbReference type="Gene3D" id="2.60.40.1670">
    <property type="entry name" value="beta-sandwich domain of Sec23/24"/>
    <property type="match status" value="1"/>
</dbReference>
<reference evidence="9 10" key="1">
    <citation type="journal article" date="2024" name="Nat. Commun.">
        <title>Phylogenomics reveals the evolutionary origins of lichenization in chlorophyte algae.</title>
        <authorList>
            <person name="Puginier C."/>
            <person name="Libourel C."/>
            <person name="Otte J."/>
            <person name="Skaloud P."/>
            <person name="Haon M."/>
            <person name="Grisel S."/>
            <person name="Petersen M."/>
            <person name="Berrin J.G."/>
            <person name="Delaux P.M."/>
            <person name="Dal Grande F."/>
            <person name="Keller J."/>
        </authorList>
    </citation>
    <scope>NUCLEOTIDE SEQUENCE [LARGE SCALE GENOMIC DNA]</scope>
    <source>
        <strain evidence="9 10">SAG 2036</strain>
    </source>
</reference>
<organism evidence="9 10">
    <name type="scientific">Symbiochloris irregularis</name>
    <dbReference type="NCBI Taxonomy" id="706552"/>
    <lineage>
        <taxon>Eukaryota</taxon>
        <taxon>Viridiplantae</taxon>
        <taxon>Chlorophyta</taxon>
        <taxon>core chlorophytes</taxon>
        <taxon>Trebouxiophyceae</taxon>
        <taxon>Trebouxiales</taxon>
        <taxon>Trebouxiaceae</taxon>
        <taxon>Symbiochloris</taxon>
    </lineage>
</organism>
<dbReference type="SUPFAM" id="SSF81995">
    <property type="entry name" value="beta-sandwich domain of Sec23/24"/>
    <property type="match status" value="1"/>
</dbReference>
<dbReference type="InterPro" id="IPR036174">
    <property type="entry name" value="Znf_Sec23_Sec24_sf"/>
</dbReference>
<dbReference type="GO" id="GO:0030127">
    <property type="term" value="C:COPII vesicle coat"/>
    <property type="evidence" value="ECO:0007669"/>
    <property type="project" value="InterPro"/>
</dbReference>
<keyword evidence="10" id="KW-1185">Reference proteome</keyword>
<feature type="compositionally biased region" description="Low complexity" evidence="4">
    <location>
        <begin position="86"/>
        <end position="137"/>
    </location>
</feature>
<evidence type="ECO:0000313" key="9">
    <source>
        <dbReference type="EMBL" id="KAK9809652.1"/>
    </source>
</evidence>
<dbReference type="InterPro" id="IPR029006">
    <property type="entry name" value="ADF-H/Gelsolin-like_dom_sf"/>
</dbReference>
<feature type="region of interest" description="Disordered" evidence="4">
    <location>
        <begin position="361"/>
        <end position="383"/>
    </location>
</feature>
<comment type="caution">
    <text evidence="9">The sequence shown here is derived from an EMBL/GenBank/DDBJ whole genome shotgun (WGS) entry which is preliminary data.</text>
</comment>
<dbReference type="PANTHER" id="PTHR13803:SF4">
    <property type="entry name" value="SECRETORY 24CD, ISOFORM C"/>
    <property type="match status" value="1"/>
</dbReference>
<keyword evidence="2" id="KW-0813">Transport</keyword>
<dbReference type="GO" id="GO:0008270">
    <property type="term" value="F:zinc ion binding"/>
    <property type="evidence" value="ECO:0007669"/>
    <property type="project" value="InterPro"/>
</dbReference>
<feature type="domain" description="Sec23/Sec24 helical" evidence="7">
    <location>
        <begin position="738"/>
        <end position="837"/>
    </location>
</feature>
<dbReference type="SUPFAM" id="SSF82754">
    <property type="entry name" value="C-terminal, gelsolin-like domain of Sec23/24"/>
    <property type="match status" value="1"/>
</dbReference>
<dbReference type="Gene3D" id="3.40.50.410">
    <property type="entry name" value="von Willebrand factor, type A domain"/>
    <property type="match status" value="1"/>
</dbReference>
<dbReference type="InterPro" id="IPR006900">
    <property type="entry name" value="Sec23/24_helical_dom"/>
</dbReference>
<dbReference type="Proteomes" id="UP001465755">
    <property type="component" value="Unassembled WGS sequence"/>
</dbReference>
<feature type="compositionally biased region" description="Polar residues" evidence="4">
    <location>
        <begin position="59"/>
        <end position="69"/>
    </location>
</feature>
<dbReference type="InterPro" id="IPR036175">
    <property type="entry name" value="Sec23/24_helical_dom_sf"/>
</dbReference>
<feature type="domain" description="Sec23/Sec24 trunk" evidence="6">
    <location>
        <begin position="401"/>
        <end position="637"/>
    </location>
</feature>
<dbReference type="AlphaFoldDB" id="A0AAW1PNT2"/>
<dbReference type="SUPFAM" id="SSF81811">
    <property type="entry name" value="Helical domain of Sec23/24"/>
    <property type="match status" value="1"/>
</dbReference>
<dbReference type="Gene3D" id="3.40.20.10">
    <property type="entry name" value="Severin"/>
    <property type="match status" value="1"/>
</dbReference>
<dbReference type="Pfam" id="PF04810">
    <property type="entry name" value="zf-Sec23_Sec24"/>
    <property type="match status" value="1"/>
</dbReference>
<dbReference type="GO" id="GO:0000149">
    <property type="term" value="F:SNARE binding"/>
    <property type="evidence" value="ECO:0007669"/>
    <property type="project" value="TreeGrafter"/>
</dbReference>
<dbReference type="SUPFAM" id="SSF82919">
    <property type="entry name" value="Zn-finger domain of Sec23/24"/>
    <property type="match status" value="1"/>
</dbReference>
<feature type="compositionally biased region" description="Basic and acidic residues" evidence="4">
    <location>
        <begin position="370"/>
        <end position="382"/>
    </location>
</feature>
<dbReference type="Pfam" id="PF04815">
    <property type="entry name" value="Sec23_helical"/>
    <property type="match status" value="1"/>
</dbReference>
<protein>
    <submittedName>
        <fullName evidence="9">Uncharacterized protein</fullName>
    </submittedName>
</protein>
<dbReference type="GO" id="GO:0070971">
    <property type="term" value="C:endoplasmic reticulum exit site"/>
    <property type="evidence" value="ECO:0007669"/>
    <property type="project" value="TreeGrafter"/>
</dbReference>
<proteinExistence type="inferred from homology"/>
<dbReference type="InterPro" id="IPR012990">
    <property type="entry name" value="Beta-sandwich_Sec23_24"/>
</dbReference>
<dbReference type="Gene3D" id="1.20.120.730">
    <property type="entry name" value="Sec23/Sec24 helical domain"/>
    <property type="match status" value="1"/>
</dbReference>
<dbReference type="PANTHER" id="PTHR13803">
    <property type="entry name" value="SEC24-RELATED PROTEIN"/>
    <property type="match status" value="1"/>
</dbReference>
<keyword evidence="3" id="KW-0653">Protein transport</keyword>
<dbReference type="EMBL" id="JALJOQ010000017">
    <property type="protein sequence ID" value="KAK9809652.1"/>
    <property type="molecule type" value="Genomic_DNA"/>
</dbReference>
<evidence type="ECO:0000256" key="1">
    <source>
        <dbReference type="ARBA" id="ARBA00008334"/>
    </source>
</evidence>
<evidence type="ECO:0000256" key="3">
    <source>
        <dbReference type="ARBA" id="ARBA00022927"/>
    </source>
</evidence>
<dbReference type="InterPro" id="IPR006896">
    <property type="entry name" value="Sec23/24_trunk_dom"/>
</dbReference>
<evidence type="ECO:0000256" key="4">
    <source>
        <dbReference type="SAM" id="MobiDB-lite"/>
    </source>
</evidence>
<feature type="compositionally biased region" description="Low complexity" evidence="4">
    <location>
        <begin position="27"/>
        <end position="39"/>
    </location>
</feature>
<dbReference type="InterPro" id="IPR036465">
    <property type="entry name" value="vWFA_dom_sf"/>
</dbReference>
<feature type="region of interest" description="Disordered" evidence="4">
    <location>
        <begin position="1"/>
        <end position="241"/>
    </location>
</feature>
<evidence type="ECO:0000259" key="8">
    <source>
        <dbReference type="Pfam" id="PF08033"/>
    </source>
</evidence>
<feature type="domain" description="Zinc finger Sec23/Sec24-type" evidence="5">
    <location>
        <begin position="325"/>
        <end position="363"/>
    </location>
</feature>
<name>A0AAW1PNT2_9CHLO</name>
<evidence type="ECO:0000259" key="5">
    <source>
        <dbReference type="Pfam" id="PF04810"/>
    </source>
</evidence>
<evidence type="ECO:0000259" key="6">
    <source>
        <dbReference type="Pfam" id="PF04811"/>
    </source>
</evidence>
<evidence type="ECO:0000313" key="10">
    <source>
        <dbReference type="Proteomes" id="UP001465755"/>
    </source>
</evidence>
<dbReference type="InterPro" id="IPR036180">
    <property type="entry name" value="Gelsolin-like_dom_sf"/>
</dbReference>